<dbReference type="OrthoDB" id="5196031at2"/>
<dbReference type="Gene3D" id="3.40.50.1110">
    <property type="entry name" value="SGNH hydrolase"/>
    <property type="match status" value="1"/>
</dbReference>
<dbReference type="HOGENOM" id="CLU_088196_2_0_6"/>
<dbReference type="Proteomes" id="UP000032266">
    <property type="component" value="Chromosome"/>
</dbReference>
<accession>A0A0C5VV62</accession>
<dbReference type="SUPFAM" id="SSF52266">
    <property type="entry name" value="SGNH hydrolase"/>
    <property type="match status" value="1"/>
</dbReference>
<evidence type="ECO:0000313" key="2">
    <source>
        <dbReference type="EMBL" id="AJQ94284.1"/>
    </source>
</evidence>
<proteinExistence type="predicted"/>
<dbReference type="GO" id="GO:0016788">
    <property type="term" value="F:hydrolase activity, acting on ester bonds"/>
    <property type="evidence" value="ECO:0007669"/>
    <property type="project" value="UniProtKB-ARBA"/>
</dbReference>
<gene>
    <name evidence="2" type="ORF">YC6258_02246</name>
</gene>
<sequence length="195" mass="22835">MQEFNLILQFYGDDLLVQENGLVARLTQHIQKSQPNCIVYNQGIKHETTSQLRQRFADEAIRRWVPEADNRIVFCYGLNDCSTDPENPGILLRETMENTQHLLHACKGKFRIFMLGVPCVYDPAYNARVKKLNQWLGELCNKTRTPYISLFDATDRDPIYKRELVQTDRICPGSRGIDKLLDLLRNDRLWWFAKD</sequence>
<organism evidence="2 3">
    <name type="scientific">Gynuella sunshinyii YC6258</name>
    <dbReference type="NCBI Taxonomy" id="1445510"/>
    <lineage>
        <taxon>Bacteria</taxon>
        <taxon>Pseudomonadati</taxon>
        <taxon>Pseudomonadota</taxon>
        <taxon>Gammaproteobacteria</taxon>
        <taxon>Oceanospirillales</taxon>
        <taxon>Saccharospirillaceae</taxon>
        <taxon>Gynuella</taxon>
    </lineage>
</organism>
<dbReference type="InterPro" id="IPR036514">
    <property type="entry name" value="SGNH_hydro_sf"/>
</dbReference>
<protein>
    <recommendedName>
        <fullName evidence="1">SGNH hydrolase-type esterase domain-containing protein</fullName>
    </recommendedName>
</protein>
<evidence type="ECO:0000259" key="1">
    <source>
        <dbReference type="Pfam" id="PF13472"/>
    </source>
</evidence>
<name>A0A0C5VV62_9GAMM</name>
<dbReference type="Pfam" id="PF13472">
    <property type="entry name" value="Lipase_GDSL_2"/>
    <property type="match status" value="1"/>
</dbReference>
<reference evidence="2 3" key="1">
    <citation type="submission" date="2014-01" db="EMBL/GenBank/DDBJ databases">
        <title>Full genme sequencing of cellulolytic bacterium Gynuella sunshinyii YC6258T gen. nov., sp. nov.</title>
        <authorList>
            <person name="Khan H."/>
            <person name="Chung E.J."/>
            <person name="Chung Y.R."/>
        </authorList>
    </citation>
    <scope>NUCLEOTIDE SEQUENCE [LARGE SCALE GENOMIC DNA]</scope>
    <source>
        <strain evidence="2 3">YC6258</strain>
    </source>
</reference>
<dbReference type="KEGG" id="gsn:YC6258_02246"/>
<feature type="domain" description="SGNH hydrolase-type esterase" evidence="1">
    <location>
        <begin position="11"/>
        <end position="174"/>
    </location>
</feature>
<dbReference type="STRING" id="1445510.YC6258_02246"/>
<keyword evidence="3" id="KW-1185">Reference proteome</keyword>
<dbReference type="InterPro" id="IPR013830">
    <property type="entry name" value="SGNH_hydro"/>
</dbReference>
<dbReference type="AlphaFoldDB" id="A0A0C5VV62"/>
<dbReference type="EMBL" id="CP007142">
    <property type="protein sequence ID" value="AJQ94284.1"/>
    <property type="molecule type" value="Genomic_DNA"/>
</dbReference>
<dbReference type="RefSeq" id="WP_044616844.1">
    <property type="nucleotide sequence ID" value="NZ_CP007142.1"/>
</dbReference>
<evidence type="ECO:0000313" key="3">
    <source>
        <dbReference type="Proteomes" id="UP000032266"/>
    </source>
</evidence>